<evidence type="ECO:0000256" key="5">
    <source>
        <dbReference type="SAM" id="Phobius"/>
    </source>
</evidence>
<feature type="transmembrane region" description="Helical" evidence="5">
    <location>
        <begin position="158"/>
        <end position="178"/>
    </location>
</feature>
<feature type="transmembrane region" description="Helical" evidence="5">
    <location>
        <begin position="12"/>
        <end position="28"/>
    </location>
</feature>
<comment type="subcellular location">
    <subcellularLocation>
        <location evidence="1">Endomembrane system</location>
        <topology evidence="1">Multi-pass membrane protein</topology>
    </subcellularLocation>
</comment>
<dbReference type="InterPro" id="IPR007318">
    <property type="entry name" value="Phopholipid_MeTrfase"/>
</dbReference>
<keyword evidence="2 5" id="KW-0812">Transmembrane</keyword>
<dbReference type="AlphaFoldDB" id="A0A1V6C8J3"/>
<evidence type="ECO:0000256" key="4">
    <source>
        <dbReference type="ARBA" id="ARBA00023136"/>
    </source>
</evidence>
<proteinExistence type="predicted"/>
<evidence type="ECO:0008006" key="7">
    <source>
        <dbReference type="Google" id="ProtNLM"/>
    </source>
</evidence>
<keyword evidence="4 5" id="KW-0472">Membrane</keyword>
<dbReference type="Gene3D" id="1.20.120.1630">
    <property type="match status" value="1"/>
</dbReference>
<protein>
    <recommendedName>
        <fullName evidence="7">Isoprenylcysteine carboxyl methyltransferase (ICMT) family protein</fullName>
    </recommendedName>
</protein>
<dbReference type="EMBL" id="MWDQ01000093">
    <property type="protein sequence ID" value="OQB73175.1"/>
    <property type="molecule type" value="Genomic_DNA"/>
</dbReference>
<evidence type="ECO:0000256" key="2">
    <source>
        <dbReference type="ARBA" id="ARBA00022692"/>
    </source>
</evidence>
<dbReference type="GO" id="GO:0012505">
    <property type="term" value="C:endomembrane system"/>
    <property type="evidence" value="ECO:0007669"/>
    <property type="project" value="UniProtKB-SubCell"/>
</dbReference>
<accession>A0A1V6C8J3</accession>
<organism evidence="6">
    <name type="scientific">candidate division TA06 bacterium ADurb.Bin131</name>
    <dbReference type="NCBI Taxonomy" id="1852827"/>
    <lineage>
        <taxon>Bacteria</taxon>
        <taxon>Bacteria division TA06</taxon>
    </lineage>
</organism>
<evidence type="ECO:0000313" key="6">
    <source>
        <dbReference type="EMBL" id="OQB73175.1"/>
    </source>
</evidence>
<dbReference type="PANTHER" id="PTHR12714:SF9">
    <property type="entry name" value="PROTEIN-S-ISOPRENYLCYSTEINE O-METHYLTRANSFERASE"/>
    <property type="match status" value="1"/>
</dbReference>
<dbReference type="Pfam" id="PF04191">
    <property type="entry name" value="PEMT"/>
    <property type="match status" value="1"/>
</dbReference>
<evidence type="ECO:0000256" key="3">
    <source>
        <dbReference type="ARBA" id="ARBA00022989"/>
    </source>
</evidence>
<evidence type="ECO:0000256" key="1">
    <source>
        <dbReference type="ARBA" id="ARBA00004127"/>
    </source>
</evidence>
<dbReference type="GO" id="GO:0016740">
    <property type="term" value="F:transferase activity"/>
    <property type="evidence" value="ECO:0007669"/>
    <property type="project" value="UniProtKB-ARBA"/>
</dbReference>
<feature type="transmembrane region" description="Helical" evidence="5">
    <location>
        <begin position="100"/>
        <end position="119"/>
    </location>
</feature>
<dbReference type="Proteomes" id="UP000485562">
    <property type="component" value="Unassembled WGS sequence"/>
</dbReference>
<comment type="caution">
    <text evidence="6">The sequence shown here is derived from an EMBL/GenBank/DDBJ whole genome shotgun (WGS) entry which is preliminary data.</text>
</comment>
<feature type="transmembrane region" description="Helical" evidence="5">
    <location>
        <begin position="75"/>
        <end position="94"/>
    </location>
</feature>
<name>A0A1V6C8J3_UNCT6</name>
<gene>
    <name evidence="6" type="ORF">BWX89_01091</name>
</gene>
<reference evidence="6" key="1">
    <citation type="submission" date="2017-02" db="EMBL/GenBank/DDBJ databases">
        <title>Delving into the versatile metabolic prowess of the omnipresent phylum Bacteroidetes.</title>
        <authorList>
            <person name="Nobu M.K."/>
            <person name="Mei R."/>
            <person name="Narihiro T."/>
            <person name="Kuroda K."/>
            <person name="Liu W.-T."/>
        </authorList>
    </citation>
    <scope>NUCLEOTIDE SEQUENCE</scope>
    <source>
        <strain evidence="6">ADurb.Bin131</strain>
    </source>
</reference>
<keyword evidence="3 5" id="KW-1133">Transmembrane helix</keyword>
<sequence>MTIFKRAYQFRGILVSPPLLFAIFSFSHEIENDWLIWPLGILTFILGFTLRIWAQQHIHYRLDIRRHLTTTGPYSFVRNPIYIGNTLICLSATILSELLWLIPVTIVWCAVVYSLVVHYEETRLKELYGEEYLRYMSETPRWTPNFLNIKNIKLINQYFGISILAEIHCFLILVPFVLKEIISSWFQH</sequence>
<dbReference type="PANTHER" id="PTHR12714">
    <property type="entry name" value="PROTEIN-S ISOPRENYLCYSTEINE O-METHYLTRANSFERASE"/>
    <property type="match status" value="1"/>
</dbReference>
<feature type="transmembrane region" description="Helical" evidence="5">
    <location>
        <begin position="34"/>
        <end position="54"/>
    </location>
</feature>